<evidence type="ECO:0000313" key="3">
    <source>
        <dbReference type="EMBL" id="MDI6448970.1"/>
    </source>
</evidence>
<dbReference type="InterPro" id="IPR051043">
    <property type="entry name" value="Sulfatase_Mod_Factor_Kinase"/>
</dbReference>
<dbReference type="InterPro" id="IPR016187">
    <property type="entry name" value="CTDL_fold"/>
</dbReference>
<dbReference type="SUPFAM" id="SSF56436">
    <property type="entry name" value="C-type lectin-like"/>
    <property type="match status" value="2"/>
</dbReference>
<evidence type="ECO:0000259" key="2">
    <source>
        <dbReference type="Pfam" id="PF03781"/>
    </source>
</evidence>
<accession>A0AAW6TWF8</accession>
<reference evidence="3" key="1">
    <citation type="submission" date="2023-05" db="EMBL/GenBank/DDBJ databases">
        <title>Anaerotaeda fermentans gen. nov., sp. nov., a novel anaerobic planctomycete of the new family within the order Sedimentisphaerales isolated from Taman Peninsula, Russia.</title>
        <authorList>
            <person name="Khomyakova M.A."/>
            <person name="Merkel A.Y."/>
            <person name="Slobodkin A.I."/>
        </authorList>
    </citation>
    <scope>NUCLEOTIDE SEQUENCE</scope>
    <source>
        <strain evidence="3">M17dextr</strain>
    </source>
</reference>
<feature type="domain" description="Sulfatase-modifying factor enzyme-like" evidence="2">
    <location>
        <begin position="294"/>
        <end position="544"/>
    </location>
</feature>
<sequence length="552" mass="62405">MTFEFVRIRPGCFMMGSDTGDGDERPVHRVRIEYSFDLGRTEVTVGQFEAFVEATGYETIGERKGSLWHHASPAQMGWMRGRSWRNPGFDQTDKHPVVGISYIDATAFCRWLSQQSGQRFRLPTEAEWEYACRGGVSGENADHLEESAWYSGCGARSTHPVGQKKPNAWGLYDMPGNAAEWCEDFYDWHYGRVPRDGSAHTVPGVPAVAAARRILRGGSWSSPAQACRPSYRCPVPAAHRGSDTGFRIVRDMRPSAHTKPSPGPLDLRRPPAPTVAAEDSSRKLLLDVDGVKFELVRIDPGSFVMGSPHRYVDEYEWTYEMPEHEVTIDYSFYLGATEVTREQFALFVDQTGYVTDAEKQGWAYTCVPDAPWHYQALMDWRFPGFMQTDRDPVTHIGWHDAVAFCQWLGDKTGREIRLPSEAEWEYACRAGTAGDFAGPLDQMAWTLWNSGPVKRTRPVAQKQPNAWGLYDMHGSVWEWVQDLWHDKADGAPQDGSVRLEMDRFDPMGITRGGSFASPPWLCRSYIRMKTPLGQMIHYNNGFRLGCDAEAAW</sequence>
<name>A0AAW6TWF8_9BACT</name>
<dbReference type="PANTHER" id="PTHR23150:SF19">
    <property type="entry name" value="FORMYLGLYCINE-GENERATING ENZYME"/>
    <property type="match status" value="1"/>
</dbReference>
<organism evidence="3 4">
    <name type="scientific">Anaerobaca lacustris</name>
    <dbReference type="NCBI Taxonomy" id="3044600"/>
    <lineage>
        <taxon>Bacteria</taxon>
        <taxon>Pseudomonadati</taxon>
        <taxon>Planctomycetota</taxon>
        <taxon>Phycisphaerae</taxon>
        <taxon>Sedimentisphaerales</taxon>
        <taxon>Anaerobacaceae</taxon>
        <taxon>Anaerobaca</taxon>
    </lineage>
</organism>
<dbReference type="EMBL" id="JASCXX010000007">
    <property type="protein sequence ID" value="MDI6448970.1"/>
    <property type="molecule type" value="Genomic_DNA"/>
</dbReference>
<evidence type="ECO:0000313" key="4">
    <source>
        <dbReference type="Proteomes" id="UP001431776"/>
    </source>
</evidence>
<dbReference type="GO" id="GO:0120147">
    <property type="term" value="F:formylglycine-generating oxidase activity"/>
    <property type="evidence" value="ECO:0007669"/>
    <property type="project" value="TreeGrafter"/>
</dbReference>
<comment type="caution">
    <text evidence="3">The sequence shown here is derived from an EMBL/GenBank/DDBJ whole genome shotgun (WGS) entry which is preliminary data.</text>
</comment>
<evidence type="ECO:0000256" key="1">
    <source>
        <dbReference type="SAM" id="MobiDB-lite"/>
    </source>
</evidence>
<dbReference type="Proteomes" id="UP001431776">
    <property type="component" value="Unassembled WGS sequence"/>
</dbReference>
<feature type="domain" description="Sulfatase-modifying factor enzyme-like" evidence="2">
    <location>
        <begin position="4"/>
        <end position="250"/>
    </location>
</feature>
<dbReference type="AlphaFoldDB" id="A0AAW6TWF8"/>
<protein>
    <submittedName>
        <fullName evidence="3">SUMF1/EgtB/PvdO family nonheme iron enzyme</fullName>
    </submittedName>
</protein>
<dbReference type="PANTHER" id="PTHR23150">
    <property type="entry name" value="SULFATASE MODIFYING FACTOR 1, 2"/>
    <property type="match status" value="1"/>
</dbReference>
<keyword evidence="4" id="KW-1185">Reference proteome</keyword>
<dbReference type="RefSeq" id="WP_349244379.1">
    <property type="nucleotide sequence ID" value="NZ_JASCXX010000007.1"/>
</dbReference>
<dbReference type="Gene3D" id="3.90.1580.10">
    <property type="entry name" value="paralog of FGE (formylglycine-generating enzyme)"/>
    <property type="match status" value="2"/>
</dbReference>
<dbReference type="Pfam" id="PF03781">
    <property type="entry name" value="FGE-sulfatase"/>
    <property type="match status" value="2"/>
</dbReference>
<proteinExistence type="predicted"/>
<feature type="region of interest" description="Disordered" evidence="1">
    <location>
        <begin position="252"/>
        <end position="273"/>
    </location>
</feature>
<dbReference type="InterPro" id="IPR042095">
    <property type="entry name" value="SUMF_sf"/>
</dbReference>
<dbReference type="InterPro" id="IPR005532">
    <property type="entry name" value="SUMF_dom"/>
</dbReference>
<gene>
    <name evidence="3" type="ORF">QJ522_07920</name>
</gene>